<dbReference type="AlphaFoldDB" id="A0AAE1R6Y0"/>
<dbReference type="PANTHER" id="PTHR42704:SF16">
    <property type="entry name" value="RIBULOSE BISPHOSPHATE CARBOXYLASE LARGE CHAIN"/>
    <property type="match status" value="1"/>
</dbReference>
<organism evidence="1 2">
    <name type="scientific">Anisodus tanguticus</name>
    <dbReference type="NCBI Taxonomy" id="243964"/>
    <lineage>
        <taxon>Eukaryota</taxon>
        <taxon>Viridiplantae</taxon>
        <taxon>Streptophyta</taxon>
        <taxon>Embryophyta</taxon>
        <taxon>Tracheophyta</taxon>
        <taxon>Spermatophyta</taxon>
        <taxon>Magnoliopsida</taxon>
        <taxon>eudicotyledons</taxon>
        <taxon>Gunneridae</taxon>
        <taxon>Pentapetalae</taxon>
        <taxon>asterids</taxon>
        <taxon>lamiids</taxon>
        <taxon>Solanales</taxon>
        <taxon>Solanaceae</taxon>
        <taxon>Solanoideae</taxon>
        <taxon>Hyoscyameae</taxon>
        <taxon>Anisodus</taxon>
    </lineage>
</organism>
<dbReference type="InterPro" id="IPR033966">
    <property type="entry name" value="RuBisCO"/>
</dbReference>
<name>A0AAE1R6Y0_9SOLA</name>
<reference evidence="1" key="1">
    <citation type="submission" date="2023-12" db="EMBL/GenBank/DDBJ databases">
        <title>Genome assembly of Anisodus tanguticus.</title>
        <authorList>
            <person name="Wang Y.-J."/>
        </authorList>
    </citation>
    <scope>NUCLEOTIDE SEQUENCE</scope>
    <source>
        <strain evidence="1">KB-2021</strain>
        <tissue evidence="1">Leaf</tissue>
    </source>
</reference>
<evidence type="ECO:0000313" key="2">
    <source>
        <dbReference type="Proteomes" id="UP001291623"/>
    </source>
</evidence>
<evidence type="ECO:0000313" key="1">
    <source>
        <dbReference type="EMBL" id="KAK4345177.1"/>
    </source>
</evidence>
<dbReference type="InterPro" id="IPR036376">
    <property type="entry name" value="RuBisCO_lsu_C_sf"/>
</dbReference>
<dbReference type="Gene3D" id="3.20.20.110">
    <property type="entry name" value="Ribulose bisphosphate carboxylase, large subunit, C-terminal domain"/>
    <property type="match status" value="1"/>
</dbReference>
<sequence length="159" mass="18058">MLLHSLPRTGEVHLSVPVPQRAEPMSLVERDDFVKQDQSRGIYFTQDWFLVGIIPESSGGIHVLHILALTKISGDNHDEYAFLYRINRLLFASPSECNRGLPTRGNHAPMWHTLMAPHVSPEIPNTLTVNEERFPILLVEAKGEQARVFSSCETFLERK</sequence>
<dbReference type="Proteomes" id="UP001291623">
    <property type="component" value="Unassembled WGS sequence"/>
</dbReference>
<keyword evidence="2" id="KW-1185">Reference proteome</keyword>
<dbReference type="EMBL" id="JAVYJV010000019">
    <property type="protein sequence ID" value="KAK4345177.1"/>
    <property type="molecule type" value="Genomic_DNA"/>
</dbReference>
<accession>A0AAE1R6Y0</accession>
<dbReference type="SUPFAM" id="SSF51649">
    <property type="entry name" value="RuBisCo, C-terminal domain"/>
    <property type="match status" value="1"/>
</dbReference>
<protein>
    <submittedName>
        <fullName evidence="1">Uncharacterized protein</fullName>
    </submittedName>
</protein>
<dbReference type="GO" id="GO:0000287">
    <property type="term" value="F:magnesium ion binding"/>
    <property type="evidence" value="ECO:0007669"/>
    <property type="project" value="InterPro"/>
</dbReference>
<dbReference type="PANTHER" id="PTHR42704">
    <property type="entry name" value="RIBULOSE BISPHOSPHATE CARBOXYLASE"/>
    <property type="match status" value="1"/>
</dbReference>
<gene>
    <name evidence="1" type="ORF">RND71_035353</name>
</gene>
<proteinExistence type="predicted"/>
<comment type="caution">
    <text evidence="1">The sequence shown here is derived from an EMBL/GenBank/DDBJ whole genome shotgun (WGS) entry which is preliminary data.</text>
</comment>